<dbReference type="KEGG" id="cyt:cce_0717"/>
<dbReference type="EMBL" id="CP000806">
    <property type="protein sequence ID" value="ACB50068.1"/>
    <property type="molecule type" value="Genomic_DNA"/>
</dbReference>
<dbReference type="eggNOG" id="ENOG50349JD">
    <property type="taxonomic scope" value="Bacteria"/>
</dbReference>
<keyword evidence="2" id="KW-1185">Reference proteome</keyword>
<reference evidence="1 2" key="1">
    <citation type="journal article" date="2008" name="Proc. Natl. Acad. Sci. U.S.A.">
        <title>The genome of Cyanothece 51142, a unicellular diazotrophic cyanobacterium important in the marine nitrogen cycle.</title>
        <authorList>
            <person name="Welsh E.A."/>
            <person name="Liberton M."/>
            <person name="Stoeckel J."/>
            <person name="Loh T."/>
            <person name="Elvitigala T."/>
            <person name="Wang C."/>
            <person name="Wollam A."/>
            <person name="Fulton R.S."/>
            <person name="Clifton S.W."/>
            <person name="Jacobs J.M."/>
            <person name="Aurora R."/>
            <person name="Ghosh B.K."/>
            <person name="Sherman L.A."/>
            <person name="Smith R.D."/>
            <person name="Wilson R.K."/>
            <person name="Pakrasi H.B."/>
        </authorList>
    </citation>
    <scope>NUCLEOTIDE SEQUENCE [LARGE SCALE GENOMIC DNA]</scope>
    <source>
        <strain evidence="2">ATCC 51142 / BH68</strain>
    </source>
</reference>
<organism evidence="1 2">
    <name type="scientific">Crocosphaera subtropica (strain ATCC 51142 / BH68)</name>
    <name type="common">Cyanothece sp. (strain ATCC 51142)</name>
    <dbReference type="NCBI Taxonomy" id="43989"/>
    <lineage>
        <taxon>Bacteria</taxon>
        <taxon>Bacillati</taxon>
        <taxon>Cyanobacteriota</taxon>
        <taxon>Cyanophyceae</taxon>
        <taxon>Oscillatoriophycideae</taxon>
        <taxon>Chroococcales</taxon>
        <taxon>Aphanothecaceae</taxon>
        <taxon>Crocosphaera</taxon>
        <taxon>Crocosphaera subtropica</taxon>
    </lineage>
</organism>
<sequence>MINYFCLFCYCCLNFLLFSGDIRRESLNKNREQEIGNAHQEREQLNYLKTNQTIYLANSLLTSQEEDNINSEDSPNIIDHGNFIIGLWRGFHESEGLTVYYGYQFRPDGSFLARHRIYQDKKSVEDITWQGEWQFRGNTLKLKGFNSKDKNQLATLEFKLTDTFKLAYETGSLSDAYKKMLLNKLGQVSNWPKINITVK</sequence>
<evidence type="ECO:0000313" key="1">
    <source>
        <dbReference type="EMBL" id="ACB50068.1"/>
    </source>
</evidence>
<name>B1WR10_CROS5</name>
<dbReference type="AlphaFoldDB" id="B1WR10"/>
<gene>
    <name evidence="1" type="ordered locus">cce_0717</name>
</gene>
<dbReference type="HOGENOM" id="CLU_1370188_0_0_3"/>
<protein>
    <submittedName>
        <fullName evidence="1">Uncharacterized protein</fullName>
    </submittedName>
</protein>
<accession>B1WR10</accession>
<evidence type="ECO:0000313" key="2">
    <source>
        <dbReference type="Proteomes" id="UP000001203"/>
    </source>
</evidence>
<proteinExistence type="predicted"/>
<dbReference type="OrthoDB" id="428417at2"/>
<dbReference type="Proteomes" id="UP000001203">
    <property type="component" value="Chromosome circular"/>
</dbReference>